<dbReference type="InterPro" id="IPR011989">
    <property type="entry name" value="ARM-like"/>
</dbReference>
<proteinExistence type="predicted"/>
<organism evidence="1">
    <name type="scientific">Alexandrium monilatum</name>
    <dbReference type="NCBI Taxonomy" id="311494"/>
    <lineage>
        <taxon>Eukaryota</taxon>
        <taxon>Sar</taxon>
        <taxon>Alveolata</taxon>
        <taxon>Dinophyceae</taxon>
        <taxon>Gonyaulacales</taxon>
        <taxon>Pyrocystaceae</taxon>
        <taxon>Alexandrium</taxon>
    </lineage>
</organism>
<reference evidence="1" key="1">
    <citation type="submission" date="2021-01" db="EMBL/GenBank/DDBJ databases">
        <authorList>
            <person name="Corre E."/>
            <person name="Pelletier E."/>
            <person name="Niang G."/>
            <person name="Scheremetjew M."/>
            <person name="Finn R."/>
            <person name="Kale V."/>
            <person name="Holt S."/>
            <person name="Cochrane G."/>
            <person name="Meng A."/>
            <person name="Brown T."/>
            <person name="Cohen L."/>
        </authorList>
    </citation>
    <scope>NUCLEOTIDE SEQUENCE</scope>
    <source>
        <strain evidence="1">CCMP3105</strain>
    </source>
</reference>
<protein>
    <recommendedName>
        <fullName evidence="2">HEAT repeat domain-containing protein</fullName>
    </recommendedName>
</protein>
<evidence type="ECO:0008006" key="2">
    <source>
        <dbReference type="Google" id="ProtNLM"/>
    </source>
</evidence>
<evidence type="ECO:0000313" key="1">
    <source>
        <dbReference type="EMBL" id="CAE4643558.1"/>
    </source>
</evidence>
<dbReference type="Pfam" id="PF13646">
    <property type="entry name" value="HEAT_2"/>
    <property type="match status" value="1"/>
</dbReference>
<dbReference type="AlphaFoldDB" id="A0A7S4SEZ5"/>
<name>A0A7S4SEZ5_9DINO</name>
<gene>
    <name evidence="1" type="ORF">AMON00008_LOCUS49248</name>
</gene>
<dbReference type="EMBL" id="HBNR01069523">
    <property type="protein sequence ID" value="CAE4643558.1"/>
    <property type="molecule type" value="Transcribed_RNA"/>
</dbReference>
<dbReference type="SUPFAM" id="SSF48371">
    <property type="entry name" value="ARM repeat"/>
    <property type="match status" value="1"/>
</dbReference>
<accession>A0A7S4SEZ5</accession>
<dbReference type="Gene3D" id="1.25.10.10">
    <property type="entry name" value="Leucine-rich Repeat Variant"/>
    <property type="match status" value="1"/>
</dbReference>
<sequence>MLPHIVEVARSLVSSLELADLLALRAAARAPGELGAAALEAALERLCRLASFMPPAADEAPAAVGGPARRRRAMSALGRLAPQGHQAILDVAVEALSGCQHRTVRVEAVRVLAAAGPVDDSAVTTQLAVAANDADRFVRRAAVEALAPRAAGGAGGALSVAMATLELLASDVDPRVRAASAEAAKAAPTAHARIREEATVD</sequence>
<dbReference type="InterPro" id="IPR016024">
    <property type="entry name" value="ARM-type_fold"/>
</dbReference>